<sequence>TGAFPRNLIVNDKSPDAYEKLVARLLANPAYGERMAVYWLDLVRYADTIGYHSDTNMEVSAYRDYVIKAFNKNLSYKQFTIEQLAGDLLSEPTLDQKVASAYNRLLQTTEEGGAQAAEYPG</sequence>
<evidence type="ECO:0000313" key="2">
    <source>
        <dbReference type="EMBL" id="GAG83320.1"/>
    </source>
</evidence>
<proteinExistence type="predicted"/>
<dbReference type="InterPro" id="IPR011444">
    <property type="entry name" value="DUF1549"/>
</dbReference>
<dbReference type="PANTHER" id="PTHR35889:SF3">
    <property type="entry name" value="F-BOX DOMAIN-CONTAINING PROTEIN"/>
    <property type="match status" value="1"/>
</dbReference>
<accession>X1AL47</accession>
<dbReference type="Pfam" id="PF07583">
    <property type="entry name" value="PSCyt2"/>
    <property type="match status" value="1"/>
</dbReference>
<comment type="caution">
    <text evidence="2">The sequence shown here is derived from an EMBL/GenBank/DDBJ whole genome shotgun (WGS) entry which is preliminary data.</text>
</comment>
<dbReference type="EMBL" id="BART01019213">
    <property type="protein sequence ID" value="GAG83320.1"/>
    <property type="molecule type" value="Genomic_DNA"/>
</dbReference>
<feature type="non-terminal residue" evidence="2">
    <location>
        <position position="1"/>
    </location>
</feature>
<dbReference type="PANTHER" id="PTHR35889">
    <property type="entry name" value="CYCLOINULO-OLIGOSACCHARIDE FRUCTANOTRANSFERASE-RELATED"/>
    <property type="match status" value="1"/>
</dbReference>
<feature type="domain" description="DUF1549" evidence="1">
    <location>
        <begin position="10"/>
        <end position="118"/>
    </location>
</feature>
<gene>
    <name evidence="2" type="ORF">S01H4_36022</name>
</gene>
<name>X1AL47_9ZZZZ</name>
<reference evidence="2" key="1">
    <citation type="journal article" date="2014" name="Front. Microbiol.">
        <title>High frequency of phylogenetically diverse reductive dehalogenase-homologous genes in deep subseafloor sedimentary metagenomes.</title>
        <authorList>
            <person name="Kawai M."/>
            <person name="Futagami T."/>
            <person name="Toyoda A."/>
            <person name="Takaki Y."/>
            <person name="Nishi S."/>
            <person name="Hori S."/>
            <person name="Arai W."/>
            <person name="Tsubouchi T."/>
            <person name="Morono Y."/>
            <person name="Uchiyama I."/>
            <person name="Ito T."/>
            <person name="Fujiyama A."/>
            <person name="Inagaki F."/>
            <person name="Takami H."/>
        </authorList>
    </citation>
    <scope>NUCLEOTIDE SEQUENCE</scope>
    <source>
        <strain evidence="2">Expedition CK06-06</strain>
    </source>
</reference>
<evidence type="ECO:0000259" key="1">
    <source>
        <dbReference type="Pfam" id="PF07583"/>
    </source>
</evidence>
<organism evidence="2">
    <name type="scientific">marine sediment metagenome</name>
    <dbReference type="NCBI Taxonomy" id="412755"/>
    <lineage>
        <taxon>unclassified sequences</taxon>
        <taxon>metagenomes</taxon>
        <taxon>ecological metagenomes</taxon>
    </lineage>
</organism>
<dbReference type="AlphaFoldDB" id="X1AL47"/>
<protein>
    <recommendedName>
        <fullName evidence="1">DUF1549 domain-containing protein</fullName>
    </recommendedName>
</protein>